<reference evidence="1 2" key="1">
    <citation type="submission" date="2013-11" db="EMBL/GenBank/DDBJ databases">
        <title>The Damaraland mole rat (Fukomys damarensis) genome and evolution of African mole rats.</title>
        <authorList>
            <person name="Gladyshev V.N."/>
            <person name="Fang X."/>
        </authorList>
    </citation>
    <scope>NUCLEOTIDE SEQUENCE [LARGE SCALE GENOMIC DNA]</scope>
    <source>
        <tissue evidence="1">Liver</tissue>
    </source>
</reference>
<evidence type="ECO:0000313" key="1">
    <source>
        <dbReference type="EMBL" id="KFO37225.1"/>
    </source>
</evidence>
<keyword evidence="2" id="KW-1185">Reference proteome</keyword>
<dbReference type="EMBL" id="KN121005">
    <property type="protein sequence ID" value="KFO37225.1"/>
    <property type="molecule type" value="Genomic_DNA"/>
</dbReference>
<sequence length="299" mass="33191">MVSQQLEEKYFKQEELPTASETVKKIGKMETTRPLVELSLEVSADSGERDGDPRELYCMAGSSRSPTVLHGARLASTSLAPLCLPPSAPPRPQNFRWREQPSANNKFSIYFRKRNVCVLSKASPIENSFYSAMTVALPSPKAQVFLLDPYEVPSIFPLCILGVSLASRHADHHHIFHAFMDLTSCGSSEGRVASLMVLLFYTGYRNPFCRALLDLLSDQQPLLLFPNFERIHGNLKRKERYACDCRAFPKAISHACLRPHSQTEAGPSLARSLLGRCPVSHAILHAWVGISLPELSGAV</sequence>
<dbReference type="Proteomes" id="UP000028990">
    <property type="component" value="Unassembled WGS sequence"/>
</dbReference>
<dbReference type="AlphaFoldDB" id="A0A091E3X5"/>
<gene>
    <name evidence="1" type="ORF">H920_01370</name>
</gene>
<proteinExistence type="predicted"/>
<evidence type="ECO:0000313" key="2">
    <source>
        <dbReference type="Proteomes" id="UP000028990"/>
    </source>
</evidence>
<accession>A0A091E3X5</accession>
<protein>
    <submittedName>
        <fullName evidence="1">Uncharacterized protein</fullName>
    </submittedName>
</protein>
<name>A0A091E3X5_FUKDA</name>
<organism evidence="1 2">
    <name type="scientific">Fukomys damarensis</name>
    <name type="common">Damaraland mole rat</name>
    <name type="synonym">Cryptomys damarensis</name>
    <dbReference type="NCBI Taxonomy" id="885580"/>
    <lineage>
        <taxon>Eukaryota</taxon>
        <taxon>Metazoa</taxon>
        <taxon>Chordata</taxon>
        <taxon>Craniata</taxon>
        <taxon>Vertebrata</taxon>
        <taxon>Euteleostomi</taxon>
        <taxon>Mammalia</taxon>
        <taxon>Eutheria</taxon>
        <taxon>Euarchontoglires</taxon>
        <taxon>Glires</taxon>
        <taxon>Rodentia</taxon>
        <taxon>Hystricomorpha</taxon>
        <taxon>Bathyergidae</taxon>
        <taxon>Fukomys</taxon>
    </lineage>
</organism>